<evidence type="ECO:0008006" key="5">
    <source>
        <dbReference type="Google" id="ProtNLM"/>
    </source>
</evidence>
<comment type="caution">
    <text evidence="3">The sequence shown here is derived from an EMBL/GenBank/DDBJ whole genome shotgun (WGS) entry which is preliminary data.</text>
</comment>
<dbReference type="GeneID" id="83198660"/>
<evidence type="ECO:0000313" key="3">
    <source>
        <dbReference type="EMBL" id="KAJ5247077.1"/>
    </source>
</evidence>
<evidence type="ECO:0000256" key="2">
    <source>
        <dbReference type="SAM" id="MobiDB-lite"/>
    </source>
</evidence>
<evidence type="ECO:0000256" key="1">
    <source>
        <dbReference type="SAM" id="Coils"/>
    </source>
</evidence>
<dbReference type="Proteomes" id="UP001150941">
    <property type="component" value="Unassembled WGS sequence"/>
</dbReference>
<dbReference type="EMBL" id="JAPQKS010000002">
    <property type="protein sequence ID" value="KAJ5247077.1"/>
    <property type="molecule type" value="Genomic_DNA"/>
</dbReference>
<feature type="compositionally biased region" description="Basic and acidic residues" evidence="2">
    <location>
        <begin position="39"/>
        <end position="54"/>
    </location>
</feature>
<dbReference type="RefSeq" id="XP_058334498.1">
    <property type="nucleotide sequence ID" value="XM_058471357.1"/>
</dbReference>
<feature type="region of interest" description="Disordered" evidence="2">
    <location>
        <begin position="1"/>
        <end position="65"/>
    </location>
</feature>
<name>A0A9W9PKN2_9EURO</name>
<reference evidence="3" key="2">
    <citation type="journal article" date="2023" name="IMA Fungus">
        <title>Comparative genomic study of the Penicillium genus elucidates a diverse pangenome and 15 lateral gene transfer events.</title>
        <authorList>
            <person name="Petersen C."/>
            <person name="Sorensen T."/>
            <person name="Nielsen M.R."/>
            <person name="Sondergaard T.E."/>
            <person name="Sorensen J.L."/>
            <person name="Fitzpatrick D.A."/>
            <person name="Frisvad J.C."/>
            <person name="Nielsen K.L."/>
        </authorList>
    </citation>
    <scope>NUCLEOTIDE SEQUENCE</scope>
    <source>
        <strain evidence="3">IBT 19713</strain>
    </source>
</reference>
<keyword evidence="1" id="KW-0175">Coiled coil</keyword>
<protein>
    <recommendedName>
        <fullName evidence="5">Retrotransposon gag domain-containing protein</fullName>
    </recommendedName>
</protein>
<dbReference type="AlphaFoldDB" id="A0A9W9PKN2"/>
<evidence type="ECO:0000313" key="4">
    <source>
        <dbReference type="Proteomes" id="UP001150941"/>
    </source>
</evidence>
<sequence length="345" mass="39798">MEYKGLGRAIPHKTTYGQDDPPETFEATTPTQAPTVVEGRVEEILLKEDGKRPNTDPSEAESGSLKEFELKSAIRKTQEQLRELEVKQIEAIRTEIKHLEEKLRMSIKPSSTARSSLEMEGLYQVPSTGKYVLRTDIAPDASDLPRFDGRSKEACDFMCTRLEWFFEMHEGYFINDERKILCAVDCLPPWLQMRWMVFEIEYYGPISYGEFLDWIRQFIRVPTKAEIKQAKEEWFASMQKEGEGVMEFSNRLHNWKEIMDRQPTEAERKDRLYTGLLPIIKVEVSRSGEDVIEKEVPRPNLNVAPCGHDRLRPGFLVSTEASNRPKVQLSFALYSLGSRVGILPE</sequence>
<proteinExistence type="predicted"/>
<reference evidence="3" key="1">
    <citation type="submission" date="2022-11" db="EMBL/GenBank/DDBJ databases">
        <authorList>
            <person name="Petersen C."/>
        </authorList>
    </citation>
    <scope>NUCLEOTIDE SEQUENCE</scope>
    <source>
        <strain evidence="3">IBT 19713</strain>
    </source>
</reference>
<accession>A0A9W9PKN2</accession>
<gene>
    <name evidence="3" type="ORF">N7468_002060</name>
</gene>
<keyword evidence="4" id="KW-1185">Reference proteome</keyword>
<organism evidence="3 4">
    <name type="scientific">Penicillium chermesinum</name>
    <dbReference type="NCBI Taxonomy" id="63820"/>
    <lineage>
        <taxon>Eukaryota</taxon>
        <taxon>Fungi</taxon>
        <taxon>Dikarya</taxon>
        <taxon>Ascomycota</taxon>
        <taxon>Pezizomycotina</taxon>
        <taxon>Eurotiomycetes</taxon>
        <taxon>Eurotiomycetidae</taxon>
        <taxon>Eurotiales</taxon>
        <taxon>Aspergillaceae</taxon>
        <taxon>Penicillium</taxon>
    </lineage>
</organism>
<feature type="coiled-coil region" evidence="1">
    <location>
        <begin position="67"/>
        <end position="102"/>
    </location>
</feature>